<dbReference type="WBParaSite" id="jg8268">
    <property type="protein sequence ID" value="jg8268"/>
    <property type="gene ID" value="jg8268"/>
</dbReference>
<name>A0A915ERS7_9BILA</name>
<dbReference type="Pfam" id="PF06918">
    <property type="entry name" value="DUF1280"/>
    <property type="match status" value="1"/>
</dbReference>
<feature type="compositionally biased region" description="Pro residues" evidence="1">
    <location>
        <begin position="529"/>
        <end position="542"/>
    </location>
</feature>
<accession>A0A915ERS7</accession>
<evidence type="ECO:0000313" key="2">
    <source>
        <dbReference type="Proteomes" id="UP000887574"/>
    </source>
</evidence>
<organism evidence="2 3">
    <name type="scientific">Ditylenchus dipsaci</name>
    <dbReference type="NCBI Taxonomy" id="166011"/>
    <lineage>
        <taxon>Eukaryota</taxon>
        <taxon>Metazoa</taxon>
        <taxon>Ecdysozoa</taxon>
        <taxon>Nematoda</taxon>
        <taxon>Chromadorea</taxon>
        <taxon>Rhabditida</taxon>
        <taxon>Tylenchina</taxon>
        <taxon>Tylenchomorpha</taxon>
        <taxon>Sphaerularioidea</taxon>
        <taxon>Anguinidae</taxon>
        <taxon>Anguininae</taxon>
        <taxon>Ditylenchus</taxon>
    </lineage>
</organism>
<feature type="compositionally biased region" description="Basic and acidic residues" evidence="1">
    <location>
        <begin position="1"/>
        <end position="20"/>
    </location>
</feature>
<reference evidence="3" key="1">
    <citation type="submission" date="2022-11" db="UniProtKB">
        <authorList>
            <consortium name="WormBaseParasite"/>
        </authorList>
    </citation>
    <scope>IDENTIFICATION</scope>
</reference>
<dbReference type="PANTHER" id="PTHR31424:SF3">
    <property type="entry name" value="RING-TYPE DOMAIN-CONTAINING PROTEIN"/>
    <property type="match status" value="1"/>
</dbReference>
<dbReference type="PANTHER" id="PTHR31424">
    <property type="entry name" value="PROTEIN CBG23806"/>
    <property type="match status" value="1"/>
</dbReference>
<keyword evidence="2" id="KW-1185">Reference proteome</keyword>
<feature type="region of interest" description="Disordered" evidence="1">
    <location>
        <begin position="495"/>
        <end position="544"/>
    </location>
</feature>
<evidence type="ECO:0000256" key="1">
    <source>
        <dbReference type="SAM" id="MobiDB-lite"/>
    </source>
</evidence>
<protein>
    <submittedName>
        <fullName evidence="3">Uncharacterized protein</fullName>
    </submittedName>
</protein>
<dbReference type="InterPro" id="IPR009689">
    <property type="entry name" value="DUF1280"/>
</dbReference>
<dbReference type="Proteomes" id="UP000887574">
    <property type="component" value="Unplaced"/>
</dbReference>
<dbReference type="AlphaFoldDB" id="A0A915ERS7"/>
<sequence>MKDDKYRCLEQRLTKSDRKKTQTLPRKSLHEVKRSASLPRIKKIAELILGSKRQTLSYEEFHQTSESVRHELHILSPEKKSSESAKLAPLEDIRLCISMSGRQRSQLKSELIKVKKDIFAPTHQVRQHLEQISAELELESSISNGKQFTWVSNVKIILERRLSRLHQSGSLDFSGRFGGNVFLFFVADKGGTTTKCAIGIGNVKRANSADNLLLISLFDDSDDHQNLDKLKDVLFNQLLFESVRVGGEEKAVKWFATGDLKILSALYGHMGSSSTFSCLLCEAPKNSFKDNNIYPARTLFSIDQGFCRYLYFSDAALSRKRTEQLGKNSKSISKQPILNVPIAHIVPPSLHIVQGLAQNTVNLMEEMNPELVPQLEIVYRSLGADKQNFYQTFTGNHIRKLLTGEGPSKIARMLPAGLMQSVFFKLLSLLGEIQSYARASFLVEDEIDHFETKTNQFFECMRENFPQSSVSPKVRQARQGLTSVFVSRQRPANANFRPMRVPTPQSSLPRRPFSQPPVALPPAQRRAFPQPPPRQRSLPLPPANRFNEMGSMPSLRPPKGVAAHDVVVASLTYSGLIQLA</sequence>
<proteinExistence type="predicted"/>
<feature type="region of interest" description="Disordered" evidence="1">
    <location>
        <begin position="1"/>
        <end position="28"/>
    </location>
</feature>
<evidence type="ECO:0000313" key="3">
    <source>
        <dbReference type="WBParaSite" id="jg8268"/>
    </source>
</evidence>